<sequence length="118" mass="13316">MDHNSTESSRNELLQFILDSPEYFAMAGMGLLILILTIVAVAVICAYTGKNNQSVNPGKHYFEYFHDKMSLIDDEINIECLTFIDVTFSCSTSERQYCEEKGENTDEQDETGNAVQTL</sequence>
<feature type="region of interest" description="Disordered" evidence="1">
    <location>
        <begin position="99"/>
        <end position="118"/>
    </location>
</feature>
<dbReference type="HOGENOM" id="CLU_2075359_0_0_1"/>
<evidence type="ECO:0000313" key="3">
    <source>
        <dbReference type="EMBL" id="ELU13754.1"/>
    </source>
</evidence>
<name>R7V5D1_CAPTE</name>
<evidence type="ECO:0000313" key="5">
    <source>
        <dbReference type="Proteomes" id="UP000014760"/>
    </source>
</evidence>
<organism evidence="3">
    <name type="scientific">Capitella teleta</name>
    <name type="common">Polychaete worm</name>
    <dbReference type="NCBI Taxonomy" id="283909"/>
    <lineage>
        <taxon>Eukaryota</taxon>
        <taxon>Metazoa</taxon>
        <taxon>Spiralia</taxon>
        <taxon>Lophotrochozoa</taxon>
        <taxon>Annelida</taxon>
        <taxon>Polychaeta</taxon>
        <taxon>Sedentaria</taxon>
        <taxon>Scolecida</taxon>
        <taxon>Capitellidae</taxon>
        <taxon>Capitella</taxon>
    </lineage>
</organism>
<keyword evidence="2" id="KW-0812">Transmembrane</keyword>
<gene>
    <name evidence="3" type="ORF">CAPTEDRAFT_220453</name>
</gene>
<keyword evidence="2" id="KW-1133">Transmembrane helix</keyword>
<evidence type="ECO:0000256" key="1">
    <source>
        <dbReference type="SAM" id="MobiDB-lite"/>
    </source>
</evidence>
<dbReference type="Proteomes" id="UP000014760">
    <property type="component" value="Unassembled WGS sequence"/>
</dbReference>
<dbReference type="EMBL" id="AMQN01000754">
    <property type="status" value="NOT_ANNOTATED_CDS"/>
    <property type="molecule type" value="Genomic_DNA"/>
</dbReference>
<feature type="transmembrane region" description="Helical" evidence="2">
    <location>
        <begin position="23"/>
        <end position="47"/>
    </location>
</feature>
<accession>R7V5D1</accession>
<reference evidence="5" key="1">
    <citation type="submission" date="2012-12" db="EMBL/GenBank/DDBJ databases">
        <authorList>
            <person name="Hellsten U."/>
            <person name="Grimwood J."/>
            <person name="Chapman J.A."/>
            <person name="Shapiro H."/>
            <person name="Aerts A."/>
            <person name="Otillar R.P."/>
            <person name="Terry A.Y."/>
            <person name="Boore J.L."/>
            <person name="Simakov O."/>
            <person name="Marletaz F."/>
            <person name="Cho S.-J."/>
            <person name="Edsinger-Gonzales E."/>
            <person name="Havlak P."/>
            <person name="Kuo D.-H."/>
            <person name="Larsson T."/>
            <person name="Lv J."/>
            <person name="Arendt D."/>
            <person name="Savage R."/>
            <person name="Osoegawa K."/>
            <person name="de Jong P."/>
            <person name="Lindberg D.R."/>
            <person name="Seaver E.C."/>
            <person name="Weisblat D.A."/>
            <person name="Putnam N.H."/>
            <person name="Grigoriev I.V."/>
            <person name="Rokhsar D.S."/>
        </authorList>
    </citation>
    <scope>NUCLEOTIDE SEQUENCE</scope>
    <source>
        <strain evidence="5">I ESC-2004</strain>
    </source>
</reference>
<protein>
    <submittedName>
        <fullName evidence="3 4">Uncharacterized protein</fullName>
    </submittedName>
</protein>
<proteinExistence type="predicted"/>
<dbReference type="EMBL" id="KB295062">
    <property type="protein sequence ID" value="ELU13754.1"/>
    <property type="molecule type" value="Genomic_DNA"/>
</dbReference>
<keyword evidence="2" id="KW-0472">Membrane</keyword>
<keyword evidence="5" id="KW-1185">Reference proteome</keyword>
<dbReference type="AlphaFoldDB" id="R7V5D1"/>
<evidence type="ECO:0000313" key="4">
    <source>
        <dbReference type="EnsemblMetazoa" id="CapteP220453"/>
    </source>
</evidence>
<reference evidence="3 5" key="2">
    <citation type="journal article" date="2013" name="Nature">
        <title>Insights into bilaterian evolution from three spiralian genomes.</title>
        <authorList>
            <person name="Simakov O."/>
            <person name="Marletaz F."/>
            <person name="Cho S.J."/>
            <person name="Edsinger-Gonzales E."/>
            <person name="Havlak P."/>
            <person name="Hellsten U."/>
            <person name="Kuo D.H."/>
            <person name="Larsson T."/>
            <person name="Lv J."/>
            <person name="Arendt D."/>
            <person name="Savage R."/>
            <person name="Osoegawa K."/>
            <person name="de Jong P."/>
            <person name="Grimwood J."/>
            <person name="Chapman J.A."/>
            <person name="Shapiro H."/>
            <person name="Aerts A."/>
            <person name="Otillar R.P."/>
            <person name="Terry A.Y."/>
            <person name="Boore J.L."/>
            <person name="Grigoriev I.V."/>
            <person name="Lindberg D.R."/>
            <person name="Seaver E.C."/>
            <person name="Weisblat D.A."/>
            <person name="Putnam N.H."/>
            <person name="Rokhsar D.S."/>
        </authorList>
    </citation>
    <scope>NUCLEOTIDE SEQUENCE</scope>
    <source>
        <strain evidence="3 5">I ESC-2004</strain>
    </source>
</reference>
<dbReference type="EnsemblMetazoa" id="CapteT220453">
    <property type="protein sequence ID" value="CapteP220453"/>
    <property type="gene ID" value="CapteG220453"/>
</dbReference>
<evidence type="ECO:0000256" key="2">
    <source>
        <dbReference type="SAM" id="Phobius"/>
    </source>
</evidence>
<reference evidence="4" key="3">
    <citation type="submission" date="2015-06" db="UniProtKB">
        <authorList>
            <consortium name="EnsemblMetazoa"/>
        </authorList>
    </citation>
    <scope>IDENTIFICATION</scope>
</reference>